<name>A0ABQ4N2Q8_9BACL</name>
<dbReference type="PANTHER" id="PTHR43649:SF33">
    <property type="entry name" value="POLYGALACTURONAN_RHAMNOGALACTURONAN-BINDING PROTEIN YTCQ"/>
    <property type="match status" value="1"/>
</dbReference>
<keyword evidence="1" id="KW-1003">Cell membrane</keyword>
<organism evidence="6 7">
    <name type="scientific">Paenibacillus cisolokensis</name>
    <dbReference type="NCBI Taxonomy" id="1658519"/>
    <lineage>
        <taxon>Bacteria</taxon>
        <taxon>Bacillati</taxon>
        <taxon>Bacillota</taxon>
        <taxon>Bacilli</taxon>
        <taxon>Bacillales</taxon>
        <taxon>Paenibacillaceae</taxon>
        <taxon>Paenibacillus</taxon>
    </lineage>
</organism>
<protein>
    <recommendedName>
        <fullName evidence="8">ABC transporter substrate-binding protein</fullName>
    </recommendedName>
</protein>
<reference evidence="6 7" key="1">
    <citation type="submission" date="2021-04" db="EMBL/GenBank/DDBJ databases">
        <title>Draft genome sequence of Paenibacillus cisolokensis, LC2-13A.</title>
        <authorList>
            <person name="Uke A."/>
            <person name="Chhe C."/>
            <person name="Baramee S."/>
            <person name="Kosugi A."/>
        </authorList>
    </citation>
    <scope>NUCLEOTIDE SEQUENCE [LARGE SCALE GENOMIC DNA]</scope>
    <source>
        <strain evidence="6 7">LC2-13A</strain>
    </source>
</reference>
<dbReference type="EMBL" id="BOVJ01000030">
    <property type="protein sequence ID" value="GIQ62403.1"/>
    <property type="molecule type" value="Genomic_DNA"/>
</dbReference>
<evidence type="ECO:0000256" key="3">
    <source>
        <dbReference type="ARBA" id="ARBA00023136"/>
    </source>
</evidence>
<evidence type="ECO:0000313" key="7">
    <source>
        <dbReference type="Proteomes" id="UP000680304"/>
    </source>
</evidence>
<proteinExistence type="predicted"/>
<dbReference type="PANTHER" id="PTHR43649">
    <property type="entry name" value="ARABINOSE-BINDING PROTEIN-RELATED"/>
    <property type="match status" value="1"/>
</dbReference>
<dbReference type="InterPro" id="IPR050490">
    <property type="entry name" value="Bact_solute-bd_prot1"/>
</dbReference>
<gene>
    <name evidence="6" type="ORF">PACILC2_09710</name>
</gene>
<sequence length="389" mass="41643">MLLSAGLLAGCGIGGTGETSGTGGGYQAEEAYSPAGSGKPVKLEIIETGSGLPAPDQDIIKQELDKALNIELNLTVYASGDDYKNQLNVRMASGNFPDLFAVDRTSIKQFAEQGLLLDLTPYLDKLEQAAAYIGEDSLKKGTIDGKVYAIAKSPQIPYNTYWVRQDWLDKLNLQPPATIEELLAVAKAFTEQDPDGNGKKDTYGLTGGKLGAFAPVFGAFGVGMPGNFYVKDGELVNAFYDPGTKDALAFIKTMIEAGVVDPELLANTGLQHQQKAIKGQAGIVWLDWPNMTKEEYVNQIKAVNPNAAWIQIAPPIGPGGQYDGSWDIGGTPGMYAIPKSLEKEPEKLQKCSICSITCPILKAGCCLCSTGWKAAISTWKTAKWCRPSC</sequence>
<dbReference type="Proteomes" id="UP000680304">
    <property type="component" value="Unassembled WGS sequence"/>
</dbReference>
<keyword evidence="4" id="KW-0564">Palmitate</keyword>
<keyword evidence="3" id="KW-0472">Membrane</keyword>
<evidence type="ECO:0008006" key="8">
    <source>
        <dbReference type="Google" id="ProtNLM"/>
    </source>
</evidence>
<evidence type="ECO:0000256" key="5">
    <source>
        <dbReference type="ARBA" id="ARBA00023288"/>
    </source>
</evidence>
<accession>A0ABQ4N2Q8</accession>
<dbReference type="SUPFAM" id="SSF53850">
    <property type="entry name" value="Periplasmic binding protein-like II"/>
    <property type="match status" value="1"/>
</dbReference>
<evidence type="ECO:0000313" key="6">
    <source>
        <dbReference type="EMBL" id="GIQ62403.1"/>
    </source>
</evidence>
<keyword evidence="7" id="KW-1185">Reference proteome</keyword>
<keyword evidence="2" id="KW-0732">Signal</keyword>
<keyword evidence="5" id="KW-0449">Lipoprotein</keyword>
<dbReference type="RefSeq" id="WP_307860352.1">
    <property type="nucleotide sequence ID" value="NZ_BOVJ01000030.1"/>
</dbReference>
<dbReference type="Gene3D" id="3.40.190.10">
    <property type="entry name" value="Periplasmic binding protein-like II"/>
    <property type="match status" value="2"/>
</dbReference>
<dbReference type="InterPro" id="IPR006059">
    <property type="entry name" value="SBP"/>
</dbReference>
<comment type="caution">
    <text evidence="6">The sequence shown here is derived from an EMBL/GenBank/DDBJ whole genome shotgun (WGS) entry which is preliminary data.</text>
</comment>
<evidence type="ECO:0000256" key="2">
    <source>
        <dbReference type="ARBA" id="ARBA00022729"/>
    </source>
</evidence>
<dbReference type="Pfam" id="PF01547">
    <property type="entry name" value="SBP_bac_1"/>
    <property type="match status" value="1"/>
</dbReference>
<evidence type="ECO:0000256" key="1">
    <source>
        <dbReference type="ARBA" id="ARBA00022475"/>
    </source>
</evidence>
<evidence type="ECO:0000256" key="4">
    <source>
        <dbReference type="ARBA" id="ARBA00023139"/>
    </source>
</evidence>